<dbReference type="PANTHER" id="PTHR37984:SF5">
    <property type="entry name" value="PROTEIN NYNRIN-LIKE"/>
    <property type="match status" value="1"/>
</dbReference>
<evidence type="ECO:0000313" key="4">
    <source>
        <dbReference type="EMBL" id="MBW0475952.1"/>
    </source>
</evidence>
<gene>
    <name evidence="4" type="ORF">O181_015667</name>
</gene>
<dbReference type="AlphaFoldDB" id="A0A9Q3C445"/>
<keyword evidence="2" id="KW-0812">Transmembrane</keyword>
<reference evidence="4" key="1">
    <citation type="submission" date="2021-03" db="EMBL/GenBank/DDBJ databases">
        <title>Draft genome sequence of rust myrtle Austropuccinia psidii MF-1, a brazilian biotype.</title>
        <authorList>
            <person name="Quecine M.C."/>
            <person name="Pachon D.M.R."/>
            <person name="Bonatelli M.L."/>
            <person name="Correr F.H."/>
            <person name="Franceschini L.M."/>
            <person name="Leite T.F."/>
            <person name="Margarido G.R.A."/>
            <person name="Almeida C.A."/>
            <person name="Ferrarezi J.A."/>
            <person name="Labate C.A."/>
        </authorList>
    </citation>
    <scope>NUCLEOTIDE SEQUENCE</scope>
    <source>
        <strain evidence="4">MF-1</strain>
    </source>
</reference>
<dbReference type="InterPro" id="IPR041577">
    <property type="entry name" value="RT_RNaseH_2"/>
</dbReference>
<evidence type="ECO:0000256" key="1">
    <source>
        <dbReference type="ARBA" id="ARBA00023268"/>
    </source>
</evidence>
<dbReference type="Proteomes" id="UP000765509">
    <property type="component" value="Unassembled WGS sequence"/>
</dbReference>
<dbReference type="Gene3D" id="3.30.70.270">
    <property type="match status" value="1"/>
</dbReference>
<keyword evidence="2" id="KW-0472">Membrane</keyword>
<keyword evidence="2" id="KW-1133">Transmembrane helix</keyword>
<dbReference type="PANTHER" id="PTHR37984">
    <property type="entry name" value="PROTEIN CBG26694"/>
    <property type="match status" value="1"/>
</dbReference>
<dbReference type="InterPro" id="IPR043502">
    <property type="entry name" value="DNA/RNA_pol_sf"/>
</dbReference>
<protein>
    <recommendedName>
        <fullName evidence="3">Reverse transcriptase/retrotransposon-derived protein RNase H-like domain-containing protein</fullName>
    </recommendedName>
</protein>
<sequence length="130" mass="14690">MSSRWIIQEVQQTLNWPQTKNLNALQSFLGFVNFCCFFIGTNFKKITALTSLLRKYSPFNLNEEVLSHFQLLKEAFTTPPLLSHFNPFPAVVIEPDKSDYALGAVLSQVNDSGKHPVAFDICKILPADLN</sequence>
<proteinExistence type="predicted"/>
<accession>A0A9Q3C445</accession>
<dbReference type="GO" id="GO:0003824">
    <property type="term" value="F:catalytic activity"/>
    <property type="evidence" value="ECO:0007669"/>
    <property type="project" value="UniProtKB-KW"/>
</dbReference>
<dbReference type="EMBL" id="AVOT02004289">
    <property type="protein sequence ID" value="MBW0475952.1"/>
    <property type="molecule type" value="Genomic_DNA"/>
</dbReference>
<keyword evidence="5" id="KW-1185">Reference proteome</keyword>
<keyword evidence="1" id="KW-0511">Multifunctional enzyme</keyword>
<comment type="caution">
    <text evidence="4">The sequence shown here is derived from an EMBL/GenBank/DDBJ whole genome shotgun (WGS) entry which is preliminary data.</text>
</comment>
<evidence type="ECO:0000313" key="5">
    <source>
        <dbReference type="Proteomes" id="UP000765509"/>
    </source>
</evidence>
<dbReference type="InterPro" id="IPR050951">
    <property type="entry name" value="Retrovirus_Pol_polyprotein"/>
</dbReference>
<evidence type="ECO:0000259" key="3">
    <source>
        <dbReference type="Pfam" id="PF17919"/>
    </source>
</evidence>
<dbReference type="Pfam" id="PF17919">
    <property type="entry name" value="RT_RNaseH_2"/>
    <property type="match status" value="1"/>
</dbReference>
<dbReference type="SUPFAM" id="SSF56672">
    <property type="entry name" value="DNA/RNA polymerases"/>
    <property type="match status" value="1"/>
</dbReference>
<dbReference type="InterPro" id="IPR043128">
    <property type="entry name" value="Rev_trsase/Diguanyl_cyclase"/>
</dbReference>
<dbReference type="OrthoDB" id="2798231at2759"/>
<name>A0A9Q3C445_9BASI</name>
<feature type="transmembrane region" description="Helical" evidence="2">
    <location>
        <begin position="24"/>
        <end position="43"/>
    </location>
</feature>
<organism evidence="4 5">
    <name type="scientific">Austropuccinia psidii MF-1</name>
    <dbReference type="NCBI Taxonomy" id="1389203"/>
    <lineage>
        <taxon>Eukaryota</taxon>
        <taxon>Fungi</taxon>
        <taxon>Dikarya</taxon>
        <taxon>Basidiomycota</taxon>
        <taxon>Pucciniomycotina</taxon>
        <taxon>Pucciniomycetes</taxon>
        <taxon>Pucciniales</taxon>
        <taxon>Sphaerophragmiaceae</taxon>
        <taxon>Austropuccinia</taxon>
    </lineage>
</organism>
<evidence type="ECO:0000256" key="2">
    <source>
        <dbReference type="SAM" id="Phobius"/>
    </source>
</evidence>
<feature type="domain" description="Reverse transcriptase/retrotransposon-derived protein RNase H-like" evidence="3">
    <location>
        <begin position="63"/>
        <end position="120"/>
    </location>
</feature>